<dbReference type="Proteomes" id="UP000309594">
    <property type="component" value="Unassembled WGS sequence"/>
</dbReference>
<protein>
    <recommendedName>
        <fullName evidence="2">DUF5977 domain-containing protein</fullName>
    </recommendedName>
</protein>
<comment type="caution">
    <text evidence="3">The sequence shown here is derived from an EMBL/GenBank/DDBJ whole genome shotgun (WGS) entry which is preliminary data.</text>
</comment>
<feature type="chain" id="PRO_5020691685" description="DUF5977 domain-containing protein" evidence="1">
    <location>
        <begin position="27"/>
        <end position="1943"/>
    </location>
</feature>
<reference evidence="3 4" key="1">
    <citation type="submission" date="2019-04" db="EMBL/GenBank/DDBJ databases">
        <title>Pedobacter sp. RP-1-16 sp. nov., isolated from Arctic soil.</title>
        <authorList>
            <person name="Dahal R.H."/>
            <person name="Kim D.-U."/>
        </authorList>
    </citation>
    <scope>NUCLEOTIDE SEQUENCE [LARGE SCALE GENOMIC DNA]</scope>
    <source>
        <strain evidence="3 4">RP-1-16</strain>
    </source>
</reference>
<dbReference type="EMBL" id="SWDX01000005">
    <property type="protein sequence ID" value="TKC60291.1"/>
    <property type="molecule type" value="Genomic_DNA"/>
</dbReference>
<dbReference type="Pfam" id="PF19404">
    <property type="entry name" value="DUF5977"/>
    <property type="match status" value="1"/>
</dbReference>
<evidence type="ECO:0000256" key="1">
    <source>
        <dbReference type="SAM" id="SignalP"/>
    </source>
</evidence>
<sequence length="1943" mass="214192">MTRTFRRQVKKTVCLILVFSILNQLATPIVAYALTSGPTAPEASSFEPVDTTDMVNLLTGDLAYSLPLLEVPGPEGGYPLSLSNHAGIQPNEDASWVGLGWTLNPGAINRNVSGYPDDWMASSASKRDYWEGGITVTRSFGVTVPIIGNVVSASFGLSFSNDTYKGNGVGWNLGVGVSLGKNSPLSLNATVGVTAYGQQPYVGIGLGVKVPIGNSSSNLSLNYGANYSTNFHTGGFGVSASVSYGKGMTSQSLVGVSGSLSSSSNPSISVGGYSSTLENSGSGGVRTSTRSTSVDLGIVSWGKEKTRYWSDETQSSHITGSLHPNYYYYTEIPDSEAYDSYSLQEEGTNVIDNPDPAKLQGGAYPAYDSYQVTAQGLGGSMRPFRFNGEAHSQNKIERIDNNTLVRAVGYISNSTATGPPEFRFEGDFSNNYLQDYPDYWTLDAGIIFSSPPNSGPQYEDSEWESGVSGNKVAGSRSINYYTTKWDGTVWDHDQPKSFITPVVHGLDRIAHTSQATFSTHIAGFSITNESGVTYHYNLPAYTYDEEIYQQKIKTDKGLYFSRQKKNEGYAYTWYLTAVTGPDYVDRGTIGKIDSQDYGYYVSFEYGKWSDKYSWRNPSEGSHTDDDANFNMVSMGKKEIYYLNAIRTRSHAAIFEKDLRIDGKSASPEIFEKNWSSNNSAETDYRNGGVFSTNSSQSLRLDKIYLLNSSDADLVYPSAGGNGNYIPSGRSVSCSNCELPNNIIDKNDVDVIGRGVLESKSIRIIDFNYDYHLTKGTVNSFDINNAASKSGKLSLNSIAYRGKGGASLLPPIKFSYDLDETSANKSSGSLNYPYYSTANGNYNIGDLLETADFGTQVFCGVIVSKSTSGSGYIYTLRNGNNTGNANRSVQKTKNPPYNKDFYDSWGMYKADYIASNNENLSRRTTHISNNATDVWSLKKVSTVLGAEVNINLEGDTYSRSVLNKNRSFVISNFTKQGSNNYYFDVNSLGQDLASIFKINDKLDFILLKEVKSLNGFPTYVKSNFLPISSDSYPDGPIITSISNNRIFFRVSQQMNTDILSSGGFPSVIRTGNLQSSGDSRYYGGGVRVKNITIDNLSGIKNINNYNYQYINDPVGLQRSSGVTSYEPITLEVDEAENIIVPSLAVPNAESNLKDYRRLLYRDMNHLLSISREVPSPGVMYEYVTTENSVINAEDNIERVGDGKTTFQFEVFRDNMVGRQNVSPPRSAPRSSTESYFTKNIVMKKFLSNIGALKRSVVYDKTGNKLKEIVNHYLHDGLELLPFSDFMTQYEQRLGEYQKQGLIKERYSEVKSVWTGSNNDHHIKATLSARETYPAIPIGQTIFDYVAGTTTSQNNLAFDFYSGAVTKSVSTDSYGNRMMSEMIPAYKKHRELGPKLYTGYSKNMLSQEAARYIYKVDAGNNKVGLVSASVGLWSNSVPVLDADGNQIVQNDLANGKVWRRSASYIWSPSGESQNGITALGNFIDFDWDNLNSQNSSWKKSFDVTLYDVYSKALEARDVNNQYAATRMGYNNSKAIVSASLARYDEIAYAGAEDPLLSNGKFSCNISTGAGVVVSSVAHSGNKSLSLSPGNQGFSYQVSRSKLDPISKDYQVSVWVKGSDVSNARIFYQIDGASPVFNNPVFNKSAAGWYLIEMRIPASAIAASNSNLTVGCKNIDGSENLYFDDIRFQPLNSVVQSYVYDTFSGELTYVLDNNNIYTKYEYDLMGRLVKTYREVLGKETIPLRHETVYNYGTMFKGNAEVSADFRKECGPGYMGSVVKYIVPAGRYSSSTQAGADAIAWADVNANGQNYANTGAGVCTQEIYVRAEVLNGYTSTYELDGWNVTETWKEAYIRFYQDYECTIPAVLSADMDFSTMITDIYSGDYNQVVYYDGPYQGYQGSSEISIGQLLTNSYSTNSSGTLNTYDRFFEVTSLTSSRYYALPTLQY</sequence>
<name>A0A4U1G8X7_9SPHI</name>
<dbReference type="InterPro" id="IPR046020">
    <property type="entry name" value="DUF5977"/>
</dbReference>
<proteinExistence type="predicted"/>
<accession>A0A4U1G8X7</accession>
<feature type="signal peptide" evidence="1">
    <location>
        <begin position="1"/>
        <end position="26"/>
    </location>
</feature>
<gene>
    <name evidence="3" type="ORF">FBD94_15410</name>
</gene>
<evidence type="ECO:0000259" key="2">
    <source>
        <dbReference type="Pfam" id="PF19404"/>
    </source>
</evidence>
<feature type="domain" description="DUF5977" evidence="2">
    <location>
        <begin position="1755"/>
        <end position="1816"/>
    </location>
</feature>
<evidence type="ECO:0000313" key="3">
    <source>
        <dbReference type="EMBL" id="TKC60291.1"/>
    </source>
</evidence>
<organism evidence="3 4">
    <name type="scientific">Pedobacter hiemivivus</name>
    <dbReference type="NCBI Taxonomy" id="2530454"/>
    <lineage>
        <taxon>Bacteria</taxon>
        <taxon>Pseudomonadati</taxon>
        <taxon>Bacteroidota</taxon>
        <taxon>Sphingobacteriia</taxon>
        <taxon>Sphingobacteriales</taxon>
        <taxon>Sphingobacteriaceae</taxon>
        <taxon>Pedobacter</taxon>
    </lineage>
</organism>
<evidence type="ECO:0000313" key="4">
    <source>
        <dbReference type="Proteomes" id="UP000309594"/>
    </source>
</evidence>
<dbReference type="RefSeq" id="WP_136880828.1">
    <property type="nucleotide sequence ID" value="NZ_SWDX01000005.1"/>
</dbReference>
<keyword evidence="1" id="KW-0732">Signal</keyword>